<feature type="active site" description="Proton donor" evidence="4">
    <location>
        <position position="233"/>
    </location>
</feature>
<feature type="site" description="Important for catalytic activity, responsible for pKa modulation of the active site Glu and correct orientation of both the proton donor and substrate" evidence="5">
    <location>
        <position position="172"/>
    </location>
</feature>
<organism evidence="9">
    <name type="scientific">uncultured Cytophagales bacterium</name>
    <dbReference type="NCBI Taxonomy" id="158755"/>
    <lineage>
        <taxon>Bacteria</taxon>
        <taxon>Pseudomonadati</taxon>
        <taxon>Bacteroidota</taxon>
        <taxon>Sphingobacteriia</taxon>
        <taxon>Sphingobacteriales</taxon>
        <taxon>environmental samples</taxon>
    </lineage>
</organism>
<dbReference type="InterPro" id="IPR013320">
    <property type="entry name" value="ConA-like_dom_sf"/>
</dbReference>
<evidence type="ECO:0000256" key="6">
    <source>
        <dbReference type="RuleBase" id="RU361187"/>
    </source>
</evidence>
<evidence type="ECO:0000259" key="8">
    <source>
        <dbReference type="Pfam" id="PF17851"/>
    </source>
</evidence>
<gene>
    <name evidence="9" type="ORF">AVDCRST_MAG56-878</name>
</gene>
<dbReference type="Pfam" id="PF04616">
    <property type="entry name" value="Glyco_hydro_43"/>
    <property type="match status" value="1"/>
</dbReference>
<dbReference type="InterPro" id="IPR051795">
    <property type="entry name" value="Glycosyl_Hydrlase_43"/>
</dbReference>
<dbReference type="PROSITE" id="PS51257">
    <property type="entry name" value="PROKAR_LIPOPROTEIN"/>
    <property type="match status" value="1"/>
</dbReference>
<dbReference type="Gene3D" id="2.115.10.20">
    <property type="entry name" value="Glycosyl hydrolase domain, family 43"/>
    <property type="match status" value="1"/>
</dbReference>
<proteinExistence type="inferred from homology"/>
<dbReference type="Gene3D" id="2.60.120.200">
    <property type="match status" value="1"/>
</dbReference>
<dbReference type="AlphaFoldDB" id="A0A6J4HRU8"/>
<name>A0A6J4HRU8_9SPHI</name>
<evidence type="ECO:0000256" key="2">
    <source>
        <dbReference type="ARBA" id="ARBA00022801"/>
    </source>
</evidence>
<evidence type="ECO:0000256" key="7">
    <source>
        <dbReference type="SAM" id="SignalP"/>
    </source>
</evidence>
<feature type="chain" id="PRO_5026668476" evidence="7">
    <location>
        <begin position="27"/>
        <end position="543"/>
    </location>
</feature>
<evidence type="ECO:0000256" key="3">
    <source>
        <dbReference type="ARBA" id="ARBA00023295"/>
    </source>
</evidence>
<comment type="similarity">
    <text evidence="1 6">Belongs to the glycosyl hydrolase 43 family.</text>
</comment>
<evidence type="ECO:0000313" key="9">
    <source>
        <dbReference type="EMBL" id="CAA9230250.1"/>
    </source>
</evidence>
<dbReference type="InterPro" id="IPR041542">
    <property type="entry name" value="GH43_C2"/>
</dbReference>
<keyword evidence="7" id="KW-0732">Signal</keyword>
<dbReference type="GO" id="GO:0004553">
    <property type="term" value="F:hydrolase activity, hydrolyzing O-glycosyl compounds"/>
    <property type="evidence" value="ECO:0007669"/>
    <property type="project" value="InterPro"/>
</dbReference>
<dbReference type="InterPro" id="IPR023296">
    <property type="entry name" value="Glyco_hydro_beta-prop_sf"/>
</dbReference>
<dbReference type="CDD" id="cd08999">
    <property type="entry name" value="GH43_ABN-like"/>
    <property type="match status" value="1"/>
</dbReference>
<keyword evidence="3 6" id="KW-0326">Glycosidase</keyword>
<feature type="domain" description="Beta-xylosidase C-terminal Concanavalin A-like" evidence="8">
    <location>
        <begin position="359"/>
        <end position="539"/>
    </location>
</feature>
<dbReference type="InterPro" id="IPR006710">
    <property type="entry name" value="Glyco_hydro_43"/>
</dbReference>
<feature type="active site" description="Proton acceptor" evidence="4">
    <location>
        <position position="65"/>
    </location>
</feature>
<protein>
    <submittedName>
        <fullName evidence="9">GH43_8 / GH43 / GH43_3 / GH43_30 / GH43_ 31 / GH43_9 / GH43_12 / GH43_33 / GH43_11 / GH43_5 / GH43_4 / GH43_14 / GH43_10 / GH43_15 / GH43_34 / GH43 _32 / GH43_13 / GH117 / GH43_17 / GH43_6 / GH43_1</fullName>
    </submittedName>
</protein>
<evidence type="ECO:0000256" key="1">
    <source>
        <dbReference type="ARBA" id="ARBA00009865"/>
    </source>
</evidence>
<reference evidence="9" key="1">
    <citation type="submission" date="2020-02" db="EMBL/GenBank/DDBJ databases">
        <authorList>
            <person name="Meier V. D."/>
        </authorList>
    </citation>
    <scope>NUCLEOTIDE SEQUENCE</scope>
    <source>
        <strain evidence="9">AVDCRST_MAG56</strain>
    </source>
</reference>
<feature type="signal peptide" evidence="7">
    <location>
        <begin position="1"/>
        <end position="26"/>
    </location>
</feature>
<evidence type="ECO:0000256" key="5">
    <source>
        <dbReference type="PIRSR" id="PIRSR606710-2"/>
    </source>
</evidence>
<dbReference type="GO" id="GO:0005975">
    <property type="term" value="P:carbohydrate metabolic process"/>
    <property type="evidence" value="ECO:0007669"/>
    <property type="project" value="InterPro"/>
</dbReference>
<sequence>MLKRFFLIAAVLTTLATSCRMGNQNASETTDTTSISTAAPDSAAAAATADAPSFANPVLPGDFPDPSVTKVGNTYWATATSSEWAPLFPLLRSEDLVHWETVGHVFPKGMPKWADANFWAPEISYENGKVYIYYTAHKKGGNLCVGVASADRPEGPYTDHGPLVCQEVGSIDGFPVRDEKGDLYLVWKEDGNSRNLPTPIWGQRMNEARTALTGEKFELFRNDPKTWEGRLVEGPALVRRGDYFYLFYAGDACCGTGCTYAQGVARSRSLQGPWEKYAGNPILKGQAGWKCPGHGTVVTGPGDKSYFLYHAYSTDSFVYAGRQGILSELTWNAEGWPVFPPQALAQRAATEGKDLDVTEEFTTDSLARSWQWPVGQQPKFTVQAAGNGLITLTSRPEKIGTVLGQRTKTEAYAATAAINPASISGNEAAGLAAVGDLNNALGVWVKDGQISLWQTKGDTTRMVSQQKLPKGQTVQLRMTAAEGHQYRFAWSPDGTTWNELNADKPLDGSYLPPWDRGIRVGLLAKGPAGSDVQFDWFRLNHGK</sequence>
<dbReference type="PANTHER" id="PTHR42812:SF5">
    <property type="entry name" value="ENDO-ARABINASE"/>
    <property type="match status" value="1"/>
</dbReference>
<dbReference type="Pfam" id="PF17851">
    <property type="entry name" value="GH43_C2"/>
    <property type="match status" value="1"/>
</dbReference>
<dbReference type="SUPFAM" id="SSF75005">
    <property type="entry name" value="Arabinanase/levansucrase/invertase"/>
    <property type="match status" value="1"/>
</dbReference>
<accession>A0A6J4HRU8</accession>
<dbReference type="EMBL" id="CADCTQ010000083">
    <property type="protein sequence ID" value="CAA9230250.1"/>
    <property type="molecule type" value="Genomic_DNA"/>
</dbReference>
<evidence type="ECO:0000256" key="4">
    <source>
        <dbReference type="PIRSR" id="PIRSR606710-1"/>
    </source>
</evidence>
<dbReference type="SUPFAM" id="SSF49899">
    <property type="entry name" value="Concanavalin A-like lectins/glucanases"/>
    <property type="match status" value="1"/>
</dbReference>
<keyword evidence="2 6" id="KW-0378">Hydrolase</keyword>
<dbReference type="PANTHER" id="PTHR42812">
    <property type="entry name" value="BETA-XYLOSIDASE"/>
    <property type="match status" value="1"/>
</dbReference>